<organism evidence="1 2">
    <name type="scientific">Chaenocephalus aceratus</name>
    <name type="common">Blackfin icefish</name>
    <name type="synonym">Chaenichthys aceratus</name>
    <dbReference type="NCBI Taxonomy" id="36190"/>
    <lineage>
        <taxon>Eukaryota</taxon>
        <taxon>Metazoa</taxon>
        <taxon>Chordata</taxon>
        <taxon>Craniata</taxon>
        <taxon>Vertebrata</taxon>
        <taxon>Euteleostomi</taxon>
        <taxon>Actinopterygii</taxon>
        <taxon>Neopterygii</taxon>
        <taxon>Teleostei</taxon>
        <taxon>Neoteleostei</taxon>
        <taxon>Acanthomorphata</taxon>
        <taxon>Eupercaria</taxon>
        <taxon>Perciformes</taxon>
        <taxon>Notothenioidei</taxon>
        <taxon>Channichthyidae</taxon>
        <taxon>Chaenocephalus</taxon>
    </lineage>
</organism>
<gene>
    <name evidence="1" type="ORF">KUCAC02_015071</name>
</gene>
<keyword evidence="2" id="KW-1185">Reference proteome</keyword>
<sequence>MGSFGKQSTHSLAVLLTQYSQSSEEGEEQTTPKINRIPKDSPDIPYDIDIHRSQGHKQPPMPPDEATKADLSFLQEVVTQDNCPEYHGYNTKHSREQGTLPQAKTKALYFPLIDMKPSDRDTMMTAMARVQELTSETGVTVPARSEVVVLGRAKAGVQGRDYHGLVEALQEPGAISAARTIAVVRQGRLPICN</sequence>
<comment type="caution">
    <text evidence="1">The sequence shown here is derived from an EMBL/GenBank/DDBJ whole genome shotgun (WGS) entry which is preliminary data.</text>
</comment>
<accession>A0ACB9XYM5</accession>
<protein>
    <submittedName>
        <fullName evidence="1">Uncharacterized protein</fullName>
    </submittedName>
</protein>
<name>A0ACB9XYM5_CHAAC</name>
<evidence type="ECO:0000313" key="2">
    <source>
        <dbReference type="Proteomes" id="UP001057452"/>
    </source>
</evidence>
<reference evidence="1" key="1">
    <citation type="submission" date="2022-05" db="EMBL/GenBank/DDBJ databases">
        <title>Chromosome-level genome of Chaenocephalus aceratus.</title>
        <authorList>
            <person name="Park H."/>
        </authorList>
    </citation>
    <scope>NUCLEOTIDE SEQUENCE</scope>
    <source>
        <strain evidence="1">KU_202001</strain>
    </source>
</reference>
<dbReference type="EMBL" id="CM043785">
    <property type="protein sequence ID" value="KAI4832090.1"/>
    <property type="molecule type" value="Genomic_DNA"/>
</dbReference>
<dbReference type="Proteomes" id="UP001057452">
    <property type="component" value="Chromosome 1"/>
</dbReference>
<proteinExistence type="predicted"/>
<evidence type="ECO:0000313" key="1">
    <source>
        <dbReference type="EMBL" id="KAI4832090.1"/>
    </source>
</evidence>